<dbReference type="PANTHER" id="PTHR10827:SF98">
    <property type="entry name" value="45 KDA CALCIUM-BINDING PROTEIN"/>
    <property type="match status" value="1"/>
</dbReference>
<gene>
    <name evidence="6" type="ORF">PGLA2088_LOCUS10421</name>
</gene>
<dbReference type="EMBL" id="CAJNNW010011697">
    <property type="protein sequence ID" value="CAE8653448.1"/>
    <property type="molecule type" value="Genomic_DNA"/>
</dbReference>
<dbReference type="AlphaFoldDB" id="A0A813INJ6"/>
<dbReference type="PROSITE" id="PS00018">
    <property type="entry name" value="EF_HAND_1"/>
    <property type="match status" value="4"/>
</dbReference>
<evidence type="ECO:0000256" key="4">
    <source>
        <dbReference type="SAM" id="SignalP"/>
    </source>
</evidence>
<dbReference type="InterPro" id="IPR018247">
    <property type="entry name" value="EF_Hand_1_Ca_BS"/>
</dbReference>
<keyword evidence="2" id="KW-0677">Repeat</keyword>
<dbReference type="Pfam" id="PF13202">
    <property type="entry name" value="EF-hand_5"/>
    <property type="match status" value="3"/>
</dbReference>
<proteinExistence type="predicted"/>
<dbReference type="PROSITE" id="PS50222">
    <property type="entry name" value="EF_HAND_2"/>
    <property type="match status" value="2"/>
</dbReference>
<keyword evidence="1" id="KW-0479">Metal-binding</keyword>
<evidence type="ECO:0000313" key="6">
    <source>
        <dbReference type="EMBL" id="CAE8653448.1"/>
    </source>
</evidence>
<evidence type="ECO:0000256" key="1">
    <source>
        <dbReference type="ARBA" id="ARBA00022723"/>
    </source>
</evidence>
<dbReference type="InterPro" id="IPR002048">
    <property type="entry name" value="EF_hand_dom"/>
</dbReference>
<feature type="chain" id="PRO_5032978275" description="EF-hand domain-containing protein" evidence="4">
    <location>
        <begin position="25"/>
        <end position="270"/>
    </location>
</feature>
<feature type="domain" description="EF-hand" evidence="5">
    <location>
        <begin position="114"/>
        <end position="149"/>
    </location>
</feature>
<dbReference type="PANTHER" id="PTHR10827">
    <property type="entry name" value="RETICULOCALBIN"/>
    <property type="match status" value="1"/>
</dbReference>
<evidence type="ECO:0000256" key="3">
    <source>
        <dbReference type="ARBA" id="ARBA00022837"/>
    </source>
</evidence>
<reference evidence="6" key="1">
    <citation type="submission" date="2021-02" db="EMBL/GenBank/DDBJ databases">
        <authorList>
            <person name="Dougan E. K."/>
            <person name="Rhodes N."/>
            <person name="Thang M."/>
            <person name="Chan C."/>
        </authorList>
    </citation>
    <scope>NUCLEOTIDE SEQUENCE</scope>
</reference>
<dbReference type="GO" id="GO:0005783">
    <property type="term" value="C:endoplasmic reticulum"/>
    <property type="evidence" value="ECO:0007669"/>
    <property type="project" value="TreeGrafter"/>
</dbReference>
<evidence type="ECO:0000313" key="7">
    <source>
        <dbReference type="Proteomes" id="UP000626109"/>
    </source>
</evidence>
<dbReference type="SMART" id="SM00054">
    <property type="entry name" value="EFh"/>
    <property type="match status" value="5"/>
</dbReference>
<feature type="domain" description="EF-hand" evidence="5">
    <location>
        <begin position="213"/>
        <end position="248"/>
    </location>
</feature>
<protein>
    <recommendedName>
        <fullName evidence="5">EF-hand domain-containing protein</fullName>
    </recommendedName>
</protein>
<evidence type="ECO:0000259" key="5">
    <source>
        <dbReference type="PROSITE" id="PS50222"/>
    </source>
</evidence>
<organism evidence="6 7">
    <name type="scientific">Polarella glacialis</name>
    <name type="common">Dinoflagellate</name>
    <dbReference type="NCBI Taxonomy" id="89957"/>
    <lineage>
        <taxon>Eukaryota</taxon>
        <taxon>Sar</taxon>
        <taxon>Alveolata</taxon>
        <taxon>Dinophyceae</taxon>
        <taxon>Suessiales</taxon>
        <taxon>Suessiaceae</taxon>
        <taxon>Polarella</taxon>
    </lineage>
</organism>
<feature type="signal peptide" evidence="4">
    <location>
        <begin position="1"/>
        <end position="24"/>
    </location>
</feature>
<sequence>MVALCRKVMPILVVIAAVVVLALASDDPGNDIREPDDVIPTQQQISQVHGLIDSDKDGKINLVEIMNFSDTIALATARQYCAEVLESLETESVTLERLKKDVSKMVVSSDGNALPEEEVQHRFLLADSNNDGKLDLEEMVPLFFPESNPAMLSRVAHVLLTSKDQNGDGKLTADEFLSGDGLGDQDDFAKLDRDGSGTLDAEELESLEVERNYVQEAMQDLIILADKDADGHITSAELDAKYEEISRSRAAQDFVAWADYLDPSQESDEL</sequence>
<comment type="caution">
    <text evidence="6">The sequence shown here is derived from an EMBL/GenBank/DDBJ whole genome shotgun (WGS) entry which is preliminary data.</text>
</comment>
<accession>A0A813INJ6</accession>
<dbReference type="GO" id="GO:0005509">
    <property type="term" value="F:calcium ion binding"/>
    <property type="evidence" value="ECO:0007669"/>
    <property type="project" value="InterPro"/>
</dbReference>
<dbReference type="InterPro" id="IPR011992">
    <property type="entry name" value="EF-hand-dom_pair"/>
</dbReference>
<keyword evidence="4" id="KW-0732">Signal</keyword>
<dbReference type="Pfam" id="PF13833">
    <property type="entry name" value="EF-hand_8"/>
    <property type="match status" value="1"/>
</dbReference>
<evidence type="ECO:0000256" key="2">
    <source>
        <dbReference type="ARBA" id="ARBA00022737"/>
    </source>
</evidence>
<keyword evidence="3" id="KW-0106">Calcium</keyword>
<dbReference type="SUPFAM" id="SSF47473">
    <property type="entry name" value="EF-hand"/>
    <property type="match status" value="2"/>
</dbReference>
<dbReference type="Gene3D" id="1.10.238.10">
    <property type="entry name" value="EF-hand"/>
    <property type="match status" value="2"/>
</dbReference>
<name>A0A813INJ6_POLGL</name>
<dbReference type="Proteomes" id="UP000626109">
    <property type="component" value="Unassembled WGS sequence"/>
</dbReference>